<protein>
    <recommendedName>
        <fullName evidence="5">Methyltransferase domain-containing protein</fullName>
    </recommendedName>
</protein>
<dbReference type="Gene3D" id="3.40.50.150">
    <property type="entry name" value="Vaccinia Virus protein VP39"/>
    <property type="match status" value="1"/>
</dbReference>
<evidence type="ECO:0000313" key="9">
    <source>
        <dbReference type="Proteomes" id="UP001302367"/>
    </source>
</evidence>
<dbReference type="Pfam" id="PF13649">
    <property type="entry name" value="Methyltransf_25"/>
    <property type="match status" value="1"/>
</dbReference>
<reference evidence="6 8" key="1">
    <citation type="submission" date="2015-10" db="EMBL/GenBank/DDBJ databases">
        <title>The cercosporin biosynthetic gene cluster was horizontally transferred to several fungal lineages and shown to be expanded in Cercospora beticola based on microsynteny with recipient genomes.</title>
        <authorList>
            <person name="De Jonge R."/>
            <person name="Ebert M.K."/>
            <person name="Suttle J.C."/>
            <person name="Jurick Ii W.M."/>
            <person name="Secor G.A."/>
            <person name="Thomma B.P."/>
            <person name="Van De Peer Y."/>
            <person name="Bolton M.D."/>
        </authorList>
    </citation>
    <scope>NUCLEOTIDE SEQUENCE [LARGE SCALE GENOMIC DNA]</scope>
    <source>
        <strain evidence="6 8">09-40</strain>
    </source>
</reference>
<evidence type="ECO:0000313" key="7">
    <source>
        <dbReference type="EMBL" id="WPA96340.1"/>
    </source>
</evidence>
<reference evidence="7 9" key="2">
    <citation type="submission" date="2023-09" db="EMBL/GenBank/DDBJ databases">
        <title>Complete-Gapless Cercospora beticola genome.</title>
        <authorList>
            <person name="Wyatt N.A."/>
            <person name="Spanner R.E."/>
            <person name="Bolton M.D."/>
        </authorList>
    </citation>
    <scope>NUCLEOTIDE SEQUENCE [LARGE SCALE GENOMIC DNA]</scope>
    <source>
        <strain evidence="7">Cb09-40</strain>
    </source>
</reference>
<dbReference type="EMBL" id="LKMD01000100">
    <property type="protein sequence ID" value="PIB00651.1"/>
    <property type="molecule type" value="Genomic_DNA"/>
</dbReference>
<accession>A0A2G5I780</accession>
<evidence type="ECO:0000256" key="3">
    <source>
        <dbReference type="ARBA" id="ARBA00022691"/>
    </source>
</evidence>
<dbReference type="Proteomes" id="UP001302367">
    <property type="component" value="Chromosome 1"/>
</dbReference>
<dbReference type="AlphaFoldDB" id="A0A2G5I780"/>
<comment type="pathway">
    <text evidence="1">Secondary metabolite biosynthesis.</text>
</comment>
<evidence type="ECO:0000313" key="6">
    <source>
        <dbReference type="EMBL" id="PIB00651.1"/>
    </source>
</evidence>
<keyword evidence="2" id="KW-0808">Transferase</keyword>
<sequence>MPTLPLTKVDEHTESTNLGVYFTPGDPHINGPAREVLVNYSGVPEDEVVSHVRKVRDEAWKVFKYPCVGNYYFLEFSVSKSENYAQVLDRLREGETLLDLACCFGHNIRKLIHDGAPASNVFGSELEPGFIHLGFQLFKDRDKLAANFVSGDFFGEDVGGLAGRQFDIIHAASFFHLFSWDDQVEAVSRAVRLLKPKAGSMLFGRQTAVKKAKEVQHPANIRSGNMFRHDVASFQKMVELVGERTGTNLDASVKQQEGWEELEEAHGWHRITFQIVLQ</sequence>
<dbReference type="PANTHER" id="PTHR35897:SF1">
    <property type="entry name" value="METHYLTRANSFERASE AUSD"/>
    <property type="match status" value="1"/>
</dbReference>
<keyword evidence="3" id="KW-0949">S-adenosyl-L-methionine</keyword>
<organism evidence="6 8">
    <name type="scientific">Cercospora beticola</name>
    <name type="common">Sugarbeet leaf spot fungus</name>
    <dbReference type="NCBI Taxonomy" id="122368"/>
    <lineage>
        <taxon>Eukaryota</taxon>
        <taxon>Fungi</taxon>
        <taxon>Dikarya</taxon>
        <taxon>Ascomycota</taxon>
        <taxon>Pezizomycotina</taxon>
        <taxon>Dothideomycetes</taxon>
        <taxon>Dothideomycetidae</taxon>
        <taxon>Mycosphaerellales</taxon>
        <taxon>Mycosphaerellaceae</taxon>
        <taxon>Cercospora</taxon>
    </lineage>
</organism>
<evidence type="ECO:0000256" key="1">
    <source>
        <dbReference type="ARBA" id="ARBA00005179"/>
    </source>
</evidence>
<evidence type="ECO:0000256" key="2">
    <source>
        <dbReference type="ARBA" id="ARBA00022679"/>
    </source>
</evidence>
<evidence type="ECO:0000259" key="5">
    <source>
        <dbReference type="Pfam" id="PF13649"/>
    </source>
</evidence>
<feature type="domain" description="Methyltransferase" evidence="5">
    <location>
        <begin position="98"/>
        <end position="196"/>
    </location>
</feature>
<evidence type="ECO:0000256" key="4">
    <source>
        <dbReference type="ARBA" id="ARBA00038314"/>
    </source>
</evidence>
<dbReference type="InterPro" id="IPR029063">
    <property type="entry name" value="SAM-dependent_MTases_sf"/>
</dbReference>
<dbReference type="GO" id="GO:0016740">
    <property type="term" value="F:transferase activity"/>
    <property type="evidence" value="ECO:0007669"/>
    <property type="project" value="UniProtKB-KW"/>
</dbReference>
<dbReference type="OrthoDB" id="2094832at2759"/>
<evidence type="ECO:0000313" key="8">
    <source>
        <dbReference type="Proteomes" id="UP000230605"/>
    </source>
</evidence>
<keyword evidence="9" id="KW-1185">Reference proteome</keyword>
<dbReference type="InterPro" id="IPR041698">
    <property type="entry name" value="Methyltransf_25"/>
</dbReference>
<dbReference type="SUPFAM" id="SSF53335">
    <property type="entry name" value="S-adenosyl-L-methionine-dependent methyltransferases"/>
    <property type="match status" value="1"/>
</dbReference>
<dbReference type="Proteomes" id="UP000230605">
    <property type="component" value="Chromosome 1"/>
</dbReference>
<dbReference type="PANTHER" id="PTHR35897">
    <property type="entry name" value="METHYLTRANSFERASE AUSD"/>
    <property type="match status" value="1"/>
</dbReference>
<dbReference type="InterPro" id="IPR051654">
    <property type="entry name" value="Meroterpenoid_MTases"/>
</dbReference>
<dbReference type="EMBL" id="CP134184">
    <property type="protein sequence ID" value="WPA96340.1"/>
    <property type="molecule type" value="Genomic_DNA"/>
</dbReference>
<proteinExistence type="inferred from homology"/>
<gene>
    <name evidence="6" type="ORF">CB0940_00913</name>
    <name evidence="7" type="ORF">RHO25_000947</name>
</gene>
<comment type="similarity">
    <text evidence="4">Belongs to the class I-like SAM-binding methyltransferase superfamily.</text>
</comment>
<name>A0A2G5I780_CERBT</name>